<protein>
    <recommendedName>
        <fullName evidence="2">histidine kinase</fullName>
        <ecNumber evidence="2">2.7.13.3</ecNumber>
    </recommendedName>
</protein>
<dbReference type="PROSITE" id="PS50112">
    <property type="entry name" value="PAS"/>
    <property type="match status" value="1"/>
</dbReference>
<dbReference type="Gene3D" id="1.10.287.130">
    <property type="match status" value="1"/>
</dbReference>
<dbReference type="NCBIfam" id="TIGR00229">
    <property type="entry name" value="sensory_box"/>
    <property type="match status" value="1"/>
</dbReference>
<dbReference type="InterPro" id="IPR004358">
    <property type="entry name" value="Sig_transdc_His_kin-like_C"/>
</dbReference>
<dbReference type="EMBL" id="MDDS01000011">
    <property type="protein sequence ID" value="ODP38883.1"/>
    <property type="molecule type" value="Genomic_DNA"/>
</dbReference>
<accession>A0A1E3LYT9</accession>
<dbReference type="InterPro" id="IPR005467">
    <property type="entry name" value="His_kinase_dom"/>
</dbReference>
<evidence type="ECO:0000256" key="5">
    <source>
        <dbReference type="SAM" id="MobiDB-lite"/>
    </source>
</evidence>
<name>A0A1E3LYT9_9SPHN</name>
<dbReference type="CDD" id="cd00082">
    <property type="entry name" value="HisKA"/>
    <property type="match status" value="1"/>
</dbReference>
<dbReference type="EC" id="2.7.13.3" evidence="2"/>
<dbReference type="SMART" id="SM00388">
    <property type="entry name" value="HisKA"/>
    <property type="match status" value="1"/>
</dbReference>
<dbReference type="SMART" id="SM00448">
    <property type="entry name" value="REC"/>
    <property type="match status" value="1"/>
</dbReference>
<dbReference type="PROSITE" id="PS50109">
    <property type="entry name" value="HIS_KIN"/>
    <property type="match status" value="1"/>
</dbReference>
<dbReference type="RefSeq" id="WP_069319487.1">
    <property type="nucleotide sequence ID" value="NZ_MDDS01000011.1"/>
</dbReference>
<evidence type="ECO:0000259" key="8">
    <source>
        <dbReference type="PROSITE" id="PS50112"/>
    </source>
</evidence>
<feature type="compositionally biased region" description="Low complexity" evidence="5">
    <location>
        <begin position="21"/>
        <end position="33"/>
    </location>
</feature>
<dbReference type="STRING" id="1888892.BFL28_12985"/>
<evidence type="ECO:0000256" key="3">
    <source>
        <dbReference type="ARBA" id="ARBA00022553"/>
    </source>
</evidence>
<keyword evidence="10" id="KW-0418">Kinase</keyword>
<evidence type="ECO:0000256" key="4">
    <source>
        <dbReference type="PROSITE-ProRule" id="PRU00169"/>
    </source>
</evidence>
<dbReference type="InterPro" id="IPR000700">
    <property type="entry name" value="PAS-assoc_C"/>
</dbReference>
<dbReference type="Pfam" id="PF13426">
    <property type="entry name" value="PAS_9"/>
    <property type="match status" value="1"/>
</dbReference>
<proteinExistence type="predicted"/>
<dbReference type="SMART" id="SM00387">
    <property type="entry name" value="HATPase_c"/>
    <property type="match status" value="1"/>
</dbReference>
<feature type="domain" description="PAS" evidence="8">
    <location>
        <begin position="69"/>
        <end position="111"/>
    </location>
</feature>
<dbReference type="InterPro" id="IPR035965">
    <property type="entry name" value="PAS-like_dom_sf"/>
</dbReference>
<evidence type="ECO:0000256" key="1">
    <source>
        <dbReference type="ARBA" id="ARBA00000085"/>
    </source>
</evidence>
<dbReference type="GO" id="GO:0000155">
    <property type="term" value="F:phosphorelay sensor kinase activity"/>
    <property type="evidence" value="ECO:0007669"/>
    <property type="project" value="InterPro"/>
</dbReference>
<evidence type="ECO:0000256" key="2">
    <source>
        <dbReference type="ARBA" id="ARBA00012438"/>
    </source>
</evidence>
<dbReference type="AlphaFoldDB" id="A0A1E3LYT9"/>
<dbReference type="PROSITE" id="PS50110">
    <property type="entry name" value="RESPONSE_REGULATORY"/>
    <property type="match status" value="1"/>
</dbReference>
<dbReference type="SUPFAM" id="SSF47384">
    <property type="entry name" value="Homodimeric domain of signal transducing histidine kinase"/>
    <property type="match status" value="1"/>
</dbReference>
<evidence type="ECO:0000313" key="10">
    <source>
        <dbReference type="EMBL" id="ODP38883.1"/>
    </source>
</evidence>
<dbReference type="InterPro" id="IPR000014">
    <property type="entry name" value="PAS"/>
</dbReference>
<dbReference type="PANTHER" id="PTHR43065:SF42">
    <property type="entry name" value="TWO-COMPONENT SENSOR PPRA"/>
    <property type="match status" value="1"/>
</dbReference>
<dbReference type="InterPro" id="IPR036097">
    <property type="entry name" value="HisK_dim/P_sf"/>
</dbReference>
<dbReference type="InterPro" id="IPR011006">
    <property type="entry name" value="CheY-like_superfamily"/>
</dbReference>
<evidence type="ECO:0000313" key="11">
    <source>
        <dbReference type="Proteomes" id="UP000094487"/>
    </source>
</evidence>
<dbReference type="CDD" id="cd00130">
    <property type="entry name" value="PAS"/>
    <property type="match status" value="1"/>
</dbReference>
<dbReference type="PRINTS" id="PR00344">
    <property type="entry name" value="BCTRLSENSOR"/>
</dbReference>
<dbReference type="SMART" id="SM00086">
    <property type="entry name" value="PAC"/>
    <property type="match status" value="1"/>
</dbReference>
<evidence type="ECO:0000259" key="7">
    <source>
        <dbReference type="PROSITE" id="PS50110"/>
    </source>
</evidence>
<organism evidence="10 11">
    <name type="scientific">Sphingomonas turrisvirgatae</name>
    <dbReference type="NCBI Taxonomy" id="1888892"/>
    <lineage>
        <taxon>Bacteria</taxon>
        <taxon>Pseudomonadati</taxon>
        <taxon>Pseudomonadota</taxon>
        <taxon>Alphaproteobacteria</taxon>
        <taxon>Sphingomonadales</taxon>
        <taxon>Sphingomonadaceae</taxon>
        <taxon>Sphingomonas</taxon>
    </lineage>
</organism>
<reference evidence="10 11" key="1">
    <citation type="submission" date="2016-08" db="EMBL/GenBank/DDBJ databases">
        <title>Draft genome of the agarase producing Sphingomonas sp. MCT13.</title>
        <authorList>
            <person name="D'Andrea M.M."/>
            <person name="Rossolini G.M."/>
            <person name="Thaller M.C."/>
        </authorList>
    </citation>
    <scope>NUCLEOTIDE SEQUENCE [LARGE SCALE GENOMIC DNA]</scope>
    <source>
        <strain evidence="10 11">MCT13</strain>
    </source>
</reference>
<gene>
    <name evidence="10" type="ORF">BFL28_12985</name>
</gene>
<dbReference type="InterPro" id="IPR003661">
    <property type="entry name" value="HisK_dim/P_dom"/>
</dbReference>
<dbReference type="InterPro" id="IPR036890">
    <property type="entry name" value="HATPase_C_sf"/>
</dbReference>
<feature type="domain" description="Response regulatory" evidence="7">
    <location>
        <begin position="447"/>
        <end position="565"/>
    </location>
</feature>
<evidence type="ECO:0000259" key="9">
    <source>
        <dbReference type="PROSITE" id="PS50113"/>
    </source>
</evidence>
<dbReference type="Gene3D" id="3.40.50.2300">
    <property type="match status" value="1"/>
</dbReference>
<dbReference type="PROSITE" id="PS50113">
    <property type="entry name" value="PAC"/>
    <property type="match status" value="1"/>
</dbReference>
<dbReference type="InterPro" id="IPR001789">
    <property type="entry name" value="Sig_transdc_resp-reg_receiver"/>
</dbReference>
<dbReference type="NCBIfam" id="NF010076">
    <property type="entry name" value="PRK13557.1"/>
    <property type="match status" value="1"/>
</dbReference>
<feature type="compositionally biased region" description="Basic and acidic residues" evidence="5">
    <location>
        <begin position="1"/>
        <end position="16"/>
    </location>
</feature>
<dbReference type="Gene3D" id="3.30.565.10">
    <property type="entry name" value="Histidine kinase-like ATPase, C-terminal domain"/>
    <property type="match status" value="1"/>
</dbReference>
<feature type="modified residue" description="4-aspartylphosphate" evidence="4">
    <location>
        <position position="500"/>
    </location>
</feature>
<sequence>MIGPDDLQRFNPRENSDVDPTGLAAGTPAAGSADTEHEDIMGRPGLKHWRESTITDPDLQARGGVFFAAIEMTRMPMILTDPNLSDNPIVFANKAFLDLTGYEEEEVLGRNCRFLQGAQTDRNSVAELREAVDAKSSIALEILNYRRDGSAFWNAVFIGPVYDTEGKLLYFFASQLDVTRRRNTEQSYRQAQKMESIGQLTAGLAHDFNNLLQVVNGNLEMLAAAKDPDRIQRHIAAAQSAAERGAKLTRQLLAFARKTRLEPRPVDLSQLMSEFSDLIETSINKQVDLHLSLRRGLPHVVVDPDQIEMALLNIVNNARDAMPAGGMITISTVPVHLNGDAEARDLPSGDYVALEVRDTGTGMPPEVVERATEPFFTTKGVGKGTGLGLAMASGFVRQSGGRLEIESEPGVGSVIRILLPIMAANVASADTRPREAADAVAAGGAQHILVVEDNDEVLALAREILESAGYTVSTAISGEQGLDRFQELHASNRIDLLFTDLVMPGGMNGLMLADAIYERDPSVSVLMTTGYNEELVVNGPRARSTDVLSKPYRRAELLDRVRQALNRRGEGIQRRNRSEFGAAQA</sequence>
<dbReference type="InterPro" id="IPR003594">
    <property type="entry name" value="HATPase_dom"/>
</dbReference>
<comment type="catalytic activity">
    <reaction evidence="1">
        <text>ATP + protein L-histidine = ADP + protein N-phospho-L-histidine.</text>
        <dbReference type="EC" id="2.7.13.3"/>
    </reaction>
</comment>
<dbReference type="Pfam" id="PF00512">
    <property type="entry name" value="HisKA"/>
    <property type="match status" value="1"/>
</dbReference>
<dbReference type="SUPFAM" id="SSF55785">
    <property type="entry name" value="PYP-like sensor domain (PAS domain)"/>
    <property type="match status" value="1"/>
</dbReference>
<feature type="domain" description="PAC" evidence="9">
    <location>
        <begin position="136"/>
        <end position="190"/>
    </location>
</feature>
<keyword evidence="11" id="KW-1185">Reference proteome</keyword>
<dbReference type="PANTHER" id="PTHR43065">
    <property type="entry name" value="SENSOR HISTIDINE KINASE"/>
    <property type="match status" value="1"/>
</dbReference>
<dbReference type="Pfam" id="PF02518">
    <property type="entry name" value="HATPase_c"/>
    <property type="match status" value="1"/>
</dbReference>
<dbReference type="Pfam" id="PF00072">
    <property type="entry name" value="Response_reg"/>
    <property type="match status" value="1"/>
</dbReference>
<keyword evidence="10" id="KW-0808">Transferase</keyword>
<dbReference type="InterPro" id="IPR001610">
    <property type="entry name" value="PAC"/>
</dbReference>
<dbReference type="Proteomes" id="UP000094487">
    <property type="component" value="Unassembled WGS sequence"/>
</dbReference>
<comment type="caution">
    <text evidence="10">The sequence shown here is derived from an EMBL/GenBank/DDBJ whole genome shotgun (WGS) entry which is preliminary data.</text>
</comment>
<dbReference type="Gene3D" id="3.30.450.20">
    <property type="entry name" value="PAS domain"/>
    <property type="match status" value="1"/>
</dbReference>
<dbReference type="SUPFAM" id="SSF52172">
    <property type="entry name" value="CheY-like"/>
    <property type="match status" value="1"/>
</dbReference>
<keyword evidence="3 4" id="KW-0597">Phosphoprotein</keyword>
<dbReference type="SUPFAM" id="SSF55874">
    <property type="entry name" value="ATPase domain of HSP90 chaperone/DNA topoisomerase II/histidine kinase"/>
    <property type="match status" value="1"/>
</dbReference>
<evidence type="ECO:0000259" key="6">
    <source>
        <dbReference type="PROSITE" id="PS50109"/>
    </source>
</evidence>
<feature type="region of interest" description="Disordered" evidence="5">
    <location>
        <begin position="1"/>
        <end position="43"/>
    </location>
</feature>
<feature type="domain" description="Histidine kinase" evidence="6">
    <location>
        <begin position="203"/>
        <end position="423"/>
    </location>
</feature>